<sequence>MVIARYLSILRRTPLKHFGNRRK</sequence>
<reference evidence="1" key="1">
    <citation type="submission" date="2018-02" db="EMBL/GenBank/DDBJ databases">
        <title>Rhizophora mucronata_Transcriptome.</title>
        <authorList>
            <person name="Meera S.P."/>
            <person name="Sreeshan A."/>
            <person name="Augustine A."/>
        </authorList>
    </citation>
    <scope>NUCLEOTIDE SEQUENCE</scope>
    <source>
        <tissue evidence="1">Leaf</tissue>
    </source>
</reference>
<proteinExistence type="predicted"/>
<evidence type="ECO:0000313" key="1">
    <source>
        <dbReference type="EMBL" id="MBX67056.1"/>
    </source>
</evidence>
<dbReference type="AlphaFoldDB" id="A0A2P2QJ85"/>
<name>A0A2P2QJ85_RHIMU</name>
<organism evidence="1">
    <name type="scientific">Rhizophora mucronata</name>
    <name type="common">Asiatic mangrove</name>
    <dbReference type="NCBI Taxonomy" id="61149"/>
    <lineage>
        <taxon>Eukaryota</taxon>
        <taxon>Viridiplantae</taxon>
        <taxon>Streptophyta</taxon>
        <taxon>Embryophyta</taxon>
        <taxon>Tracheophyta</taxon>
        <taxon>Spermatophyta</taxon>
        <taxon>Magnoliopsida</taxon>
        <taxon>eudicotyledons</taxon>
        <taxon>Gunneridae</taxon>
        <taxon>Pentapetalae</taxon>
        <taxon>rosids</taxon>
        <taxon>fabids</taxon>
        <taxon>Malpighiales</taxon>
        <taxon>Rhizophoraceae</taxon>
        <taxon>Rhizophora</taxon>
    </lineage>
</organism>
<protein>
    <submittedName>
        <fullName evidence="1">Uncharacterized protein</fullName>
    </submittedName>
</protein>
<accession>A0A2P2QJ85</accession>
<dbReference type="EMBL" id="GGEC01086572">
    <property type="protein sequence ID" value="MBX67056.1"/>
    <property type="molecule type" value="Transcribed_RNA"/>
</dbReference>